<comment type="similarity">
    <text evidence="2 6">Belongs to the dTDP-4-dehydrorhamnose reductase family.</text>
</comment>
<comment type="catalytic activity">
    <reaction evidence="5 6">
        <text>dTDP-beta-L-rhamnose + NADP(+) = dTDP-4-dehydro-beta-L-rhamnose + NADPH + H(+)</text>
        <dbReference type="Rhea" id="RHEA:21796"/>
        <dbReference type="ChEBI" id="CHEBI:15378"/>
        <dbReference type="ChEBI" id="CHEBI:57510"/>
        <dbReference type="ChEBI" id="CHEBI:57783"/>
        <dbReference type="ChEBI" id="CHEBI:58349"/>
        <dbReference type="ChEBI" id="CHEBI:62830"/>
        <dbReference type="EC" id="1.1.1.133"/>
    </reaction>
</comment>
<dbReference type="NCBIfam" id="TIGR01214">
    <property type="entry name" value="rmlD"/>
    <property type="match status" value="1"/>
</dbReference>
<dbReference type="RefSeq" id="WP_066592138.1">
    <property type="nucleotide sequence ID" value="NZ_CAJTBZ010000020.1"/>
</dbReference>
<keyword evidence="6" id="KW-0521">NADP</keyword>
<dbReference type="Gene3D" id="3.40.50.720">
    <property type="entry name" value="NAD(P)-binding Rossmann-like Domain"/>
    <property type="match status" value="1"/>
</dbReference>
<dbReference type="EMBL" id="NHMP01000009">
    <property type="protein sequence ID" value="OXE45522.1"/>
    <property type="molecule type" value="Genomic_DNA"/>
</dbReference>
<sequence>MKRILLTGATGRLGSELLQGLNSSYEVCAPTRAELPLSPQTDFYSFFQQTKPHTVVNSGALSDVDYCESHPEEAEETNVLAPQKLAEACRKLNIRLIHISSDYVFSGEKGSPYTEEDEIGGNPNFYGQTKEGAEKAILKANPEAILLRVAWLYGKKGPDFVSSIMDKLRAGSTRIQAVEDQFGSPTSIADLCTHIPYFIERENVKGVFHLVNEGCVSRLEMAKVIADEFGSVCEVCGVTSKNFPRPAKRPKNTSLRSLRLQEAKLPPMPNWEASLREFVRKNQKAPE</sequence>
<accession>A0A227KE01</accession>
<dbReference type="Proteomes" id="UP000214610">
    <property type="component" value="Unassembled WGS sequence"/>
</dbReference>
<evidence type="ECO:0000256" key="3">
    <source>
        <dbReference type="ARBA" id="ARBA00012929"/>
    </source>
</evidence>
<dbReference type="PANTHER" id="PTHR10491">
    <property type="entry name" value="DTDP-4-DEHYDRORHAMNOSE REDUCTASE"/>
    <property type="match status" value="1"/>
</dbReference>
<dbReference type="AlphaFoldDB" id="A0A227KE01"/>
<gene>
    <name evidence="8" type="ORF">ADH67_11375</name>
</gene>
<comment type="pathway">
    <text evidence="1 6">Carbohydrate biosynthesis; dTDP-L-rhamnose biosynthesis.</text>
</comment>
<dbReference type="EC" id="1.1.1.133" evidence="3 6"/>
<keyword evidence="6" id="KW-0560">Oxidoreductase</keyword>
<comment type="cofactor">
    <cofactor evidence="6">
        <name>Mg(2+)</name>
        <dbReference type="ChEBI" id="CHEBI:18420"/>
    </cofactor>
    <text evidence="6">Binds 1 Mg(2+) ion per monomer.</text>
</comment>
<dbReference type="CDD" id="cd05254">
    <property type="entry name" value="dTDP_HR_like_SDR_e"/>
    <property type="match status" value="1"/>
</dbReference>
<reference evidence="9" key="1">
    <citation type="submission" date="2017-05" db="EMBL/GenBank/DDBJ databases">
        <title>Improved OligoMM genomes.</title>
        <authorList>
            <person name="Garzetti D."/>
        </authorList>
    </citation>
    <scope>NUCLEOTIDE SEQUENCE [LARGE SCALE GENOMIC DNA]</scope>
    <source>
        <strain evidence="9">YL45</strain>
    </source>
</reference>
<dbReference type="InterPro" id="IPR036291">
    <property type="entry name" value="NAD(P)-bd_dom_sf"/>
</dbReference>
<proteinExistence type="inferred from homology"/>
<protein>
    <recommendedName>
        <fullName evidence="4 6">dTDP-4-dehydrorhamnose reductase</fullName>
        <ecNumber evidence="3 6">1.1.1.133</ecNumber>
    </recommendedName>
</protein>
<evidence type="ECO:0000259" key="7">
    <source>
        <dbReference type="Pfam" id="PF04321"/>
    </source>
</evidence>
<dbReference type="Pfam" id="PF04321">
    <property type="entry name" value="RmlD_sub_bind"/>
    <property type="match status" value="1"/>
</dbReference>
<dbReference type="UniPathway" id="UPA00124"/>
<evidence type="ECO:0000256" key="5">
    <source>
        <dbReference type="ARBA" id="ARBA00048200"/>
    </source>
</evidence>
<comment type="function">
    <text evidence="6">Catalyzes the reduction of dTDP-6-deoxy-L-lyxo-4-hexulose to yield dTDP-L-rhamnose.</text>
</comment>
<dbReference type="Gene3D" id="3.90.25.10">
    <property type="entry name" value="UDP-galactose 4-epimerase, domain 1"/>
    <property type="match status" value="1"/>
</dbReference>
<evidence type="ECO:0000256" key="2">
    <source>
        <dbReference type="ARBA" id="ARBA00010944"/>
    </source>
</evidence>
<dbReference type="PANTHER" id="PTHR10491:SF4">
    <property type="entry name" value="METHIONINE ADENOSYLTRANSFERASE 2 SUBUNIT BETA"/>
    <property type="match status" value="1"/>
</dbReference>
<dbReference type="GeneID" id="78361155"/>
<evidence type="ECO:0000313" key="8">
    <source>
        <dbReference type="EMBL" id="OXE45522.1"/>
    </source>
</evidence>
<comment type="caution">
    <text evidence="8">The sequence shown here is derived from an EMBL/GenBank/DDBJ whole genome shotgun (WGS) entry which is preliminary data.</text>
</comment>
<dbReference type="InterPro" id="IPR005913">
    <property type="entry name" value="dTDP_dehydrorham_reduct"/>
</dbReference>
<dbReference type="SUPFAM" id="SSF51735">
    <property type="entry name" value="NAD(P)-binding Rossmann-fold domains"/>
    <property type="match status" value="1"/>
</dbReference>
<dbReference type="InterPro" id="IPR029903">
    <property type="entry name" value="RmlD-like-bd"/>
</dbReference>
<keyword evidence="9" id="KW-1185">Reference proteome</keyword>
<evidence type="ECO:0000256" key="6">
    <source>
        <dbReference type="RuleBase" id="RU364082"/>
    </source>
</evidence>
<dbReference type="GO" id="GO:0019305">
    <property type="term" value="P:dTDP-rhamnose biosynthetic process"/>
    <property type="evidence" value="ECO:0007669"/>
    <property type="project" value="UniProtKB-UniPathway"/>
</dbReference>
<dbReference type="GO" id="GO:0008831">
    <property type="term" value="F:dTDP-4-dehydrorhamnose reductase activity"/>
    <property type="evidence" value="ECO:0007669"/>
    <property type="project" value="UniProtKB-EC"/>
</dbReference>
<evidence type="ECO:0000313" key="9">
    <source>
        <dbReference type="Proteomes" id="UP000214610"/>
    </source>
</evidence>
<evidence type="ECO:0000256" key="1">
    <source>
        <dbReference type="ARBA" id="ARBA00004781"/>
    </source>
</evidence>
<evidence type="ECO:0000256" key="4">
    <source>
        <dbReference type="ARBA" id="ARBA00017099"/>
    </source>
</evidence>
<feature type="domain" description="RmlD-like substrate binding" evidence="7">
    <location>
        <begin position="3"/>
        <end position="281"/>
    </location>
</feature>
<organism evidence="8 9">
    <name type="scientific">Turicimonas muris</name>
    <dbReference type="NCBI Taxonomy" id="1796652"/>
    <lineage>
        <taxon>Bacteria</taxon>
        <taxon>Pseudomonadati</taxon>
        <taxon>Pseudomonadota</taxon>
        <taxon>Betaproteobacteria</taxon>
        <taxon>Burkholderiales</taxon>
        <taxon>Sutterellaceae</taxon>
        <taxon>Turicimonas</taxon>
    </lineage>
</organism>
<name>A0A227KE01_9BURK</name>